<dbReference type="Proteomes" id="UP001218188">
    <property type="component" value="Unassembled WGS sequence"/>
</dbReference>
<evidence type="ECO:0000313" key="1">
    <source>
        <dbReference type="EMBL" id="KAJ7023195.1"/>
    </source>
</evidence>
<dbReference type="AlphaFoldDB" id="A0AAD6WSC0"/>
<comment type="caution">
    <text evidence="1">The sequence shown here is derived from an EMBL/GenBank/DDBJ whole genome shotgun (WGS) entry which is preliminary data.</text>
</comment>
<evidence type="ECO:0000313" key="2">
    <source>
        <dbReference type="Proteomes" id="UP001218188"/>
    </source>
</evidence>
<reference evidence="1" key="1">
    <citation type="submission" date="2023-03" db="EMBL/GenBank/DDBJ databases">
        <title>Massive genome expansion in bonnet fungi (Mycena s.s.) driven by repeated elements and novel gene families across ecological guilds.</title>
        <authorList>
            <consortium name="Lawrence Berkeley National Laboratory"/>
            <person name="Harder C.B."/>
            <person name="Miyauchi S."/>
            <person name="Viragh M."/>
            <person name="Kuo A."/>
            <person name="Thoen E."/>
            <person name="Andreopoulos B."/>
            <person name="Lu D."/>
            <person name="Skrede I."/>
            <person name="Drula E."/>
            <person name="Henrissat B."/>
            <person name="Morin E."/>
            <person name="Kohler A."/>
            <person name="Barry K."/>
            <person name="LaButti K."/>
            <person name="Morin E."/>
            <person name="Salamov A."/>
            <person name="Lipzen A."/>
            <person name="Mereny Z."/>
            <person name="Hegedus B."/>
            <person name="Baldrian P."/>
            <person name="Stursova M."/>
            <person name="Weitz H."/>
            <person name="Taylor A."/>
            <person name="Grigoriev I.V."/>
            <person name="Nagy L.G."/>
            <person name="Martin F."/>
            <person name="Kauserud H."/>
        </authorList>
    </citation>
    <scope>NUCLEOTIDE SEQUENCE</scope>
    <source>
        <strain evidence="1">CBHHK200</strain>
    </source>
</reference>
<name>A0AAD6WSC0_9AGAR</name>
<accession>A0AAD6WSC0</accession>
<sequence length="255" mass="27706">MADFSGSGDLRTLFDNSVDGKLCLKPKVPAVIYVPPTVQDQFMVNLRESVLPGRMKDPLVQYTVAYDPADKEKEHYSLFYFKAGVEAEGHLFKTFNLEAKAAVINILQDQGLEAGMCQRRHSQTQTRRQLLTSCDTVGNLRYFDGLIVSHLATMSQLANNLLTITSEKVDFNVIEAKVSAQWGTWIGIDAALNLVSGQVSVFNATLGLGLASGAGIRDEAVEVKLLGCGITVGKRVGISVAGSSVEINFGRFFPV</sequence>
<gene>
    <name evidence="1" type="ORF">C8F04DRAFT_1306148</name>
</gene>
<proteinExistence type="predicted"/>
<keyword evidence="2" id="KW-1185">Reference proteome</keyword>
<protein>
    <submittedName>
        <fullName evidence="1">Uncharacterized protein</fullName>
    </submittedName>
</protein>
<organism evidence="1 2">
    <name type="scientific">Mycena alexandri</name>
    <dbReference type="NCBI Taxonomy" id="1745969"/>
    <lineage>
        <taxon>Eukaryota</taxon>
        <taxon>Fungi</taxon>
        <taxon>Dikarya</taxon>
        <taxon>Basidiomycota</taxon>
        <taxon>Agaricomycotina</taxon>
        <taxon>Agaricomycetes</taxon>
        <taxon>Agaricomycetidae</taxon>
        <taxon>Agaricales</taxon>
        <taxon>Marasmiineae</taxon>
        <taxon>Mycenaceae</taxon>
        <taxon>Mycena</taxon>
    </lineage>
</organism>
<dbReference type="EMBL" id="JARJCM010000192">
    <property type="protein sequence ID" value="KAJ7023195.1"/>
    <property type="molecule type" value="Genomic_DNA"/>
</dbReference>